<dbReference type="GO" id="GO:0016705">
    <property type="term" value="F:oxidoreductase activity, acting on paired donors, with incorporation or reduction of molecular oxygen"/>
    <property type="evidence" value="ECO:0007669"/>
    <property type="project" value="InterPro"/>
</dbReference>
<gene>
    <name evidence="7" type="ORF">HMPREF1541_07621</name>
</gene>
<dbReference type="InterPro" id="IPR050364">
    <property type="entry name" value="Cytochrome_P450_fung"/>
</dbReference>
<dbReference type="PRINTS" id="PR00385">
    <property type="entry name" value="P450"/>
</dbReference>
<dbReference type="GO" id="GO:0004497">
    <property type="term" value="F:monooxygenase activity"/>
    <property type="evidence" value="ECO:0007669"/>
    <property type="project" value="UniProtKB-KW"/>
</dbReference>
<protein>
    <recommendedName>
        <fullName evidence="9">Cytochrome P450</fullName>
    </recommendedName>
</protein>
<dbReference type="EMBL" id="KB822723">
    <property type="protein sequence ID" value="ETN37998.1"/>
    <property type="molecule type" value="Genomic_DNA"/>
</dbReference>
<evidence type="ECO:0008006" key="9">
    <source>
        <dbReference type="Google" id="ProtNLM"/>
    </source>
</evidence>
<dbReference type="GO" id="GO:0005506">
    <property type="term" value="F:iron ion binding"/>
    <property type="evidence" value="ECO:0007669"/>
    <property type="project" value="InterPro"/>
</dbReference>
<accession>W2RQL5</accession>
<dbReference type="OrthoDB" id="1103324at2759"/>
<keyword evidence="3 6" id="KW-0560">Oxidoreductase</keyword>
<organism evidence="7 8">
    <name type="scientific">Cyphellophora europaea (strain CBS 101466)</name>
    <name type="common">Phialophora europaea</name>
    <dbReference type="NCBI Taxonomy" id="1220924"/>
    <lineage>
        <taxon>Eukaryota</taxon>
        <taxon>Fungi</taxon>
        <taxon>Dikarya</taxon>
        <taxon>Ascomycota</taxon>
        <taxon>Pezizomycotina</taxon>
        <taxon>Eurotiomycetes</taxon>
        <taxon>Chaetothyriomycetidae</taxon>
        <taxon>Chaetothyriales</taxon>
        <taxon>Cyphellophoraceae</taxon>
        <taxon>Cyphellophora</taxon>
    </lineage>
</organism>
<dbReference type="InterPro" id="IPR001128">
    <property type="entry name" value="Cyt_P450"/>
</dbReference>
<evidence type="ECO:0000256" key="3">
    <source>
        <dbReference type="ARBA" id="ARBA00023002"/>
    </source>
</evidence>
<dbReference type="PRINTS" id="PR00463">
    <property type="entry name" value="EP450I"/>
</dbReference>
<evidence type="ECO:0000256" key="5">
    <source>
        <dbReference type="PIRSR" id="PIRSR602401-1"/>
    </source>
</evidence>
<sequence length="568" mass="63667">MSSILSLIHSPVTSVNASLSGYGNDFDLSLFEAPAAQLQSHKWTVLFSLLAGSIIIPLSKYLLFHDKPPRGLKLVPGPRSTLPWFGRLHDIDANAPWKSMKNWSDQYGGFFRLTTCGEMHIWLGDANIAQELYCKRAAIYSSRPEVAAVPGSNSQGQYLPLLEYGDHWRRQRKFAHTVLTSAMSQQYHGYISHEVKRFLFNLVQDPKDHYSQTDRYCGRISARMCYGTPNSAAAHCKNAAEFIPQISPSASGPITNIFPFLGRLPECLNSAKTPCRQRREREERLWKGLMREVKEDMASGKARISYARTYFERAQAEASGDGRSFGFDEAEAACAVGMLCTVAIFTIGGPLYCFFLAMVLHPEWQGKARAEVDSVLGDGRVVALSDSPNLPILRACIKEVMRWRPPVPLGVPRLVEADDEYNGYFIPKGAVVHAIDLAIARDPKLYPDPETYNPGRWLEPEFPTYQEPLSVHPRLLGHHGFGRGRRLCPGIEITEAELLTACGSLLWAFEMKPNLDKSGQPLWPDPDYWTSNVIGGPKPFLFDLKIRSEQRKNMVAQLFEESLQAGLD</sequence>
<comment type="cofactor">
    <cofactor evidence="5">
        <name>heme</name>
        <dbReference type="ChEBI" id="CHEBI:30413"/>
    </cofactor>
</comment>
<dbReference type="Gene3D" id="1.10.630.10">
    <property type="entry name" value="Cytochrome P450"/>
    <property type="match status" value="1"/>
</dbReference>
<dbReference type="PANTHER" id="PTHR46300:SF6">
    <property type="entry name" value="CYTOCHROME P450 2C30"/>
    <property type="match status" value="1"/>
</dbReference>
<dbReference type="HOGENOM" id="CLU_001570_2_1_1"/>
<dbReference type="AlphaFoldDB" id="W2RQL5"/>
<keyword evidence="5 6" id="KW-0349">Heme</keyword>
<dbReference type="VEuPathDB" id="FungiDB:HMPREF1541_07621"/>
<dbReference type="InterPro" id="IPR017972">
    <property type="entry name" value="Cyt_P450_CS"/>
</dbReference>
<evidence type="ECO:0000256" key="1">
    <source>
        <dbReference type="ARBA" id="ARBA00010617"/>
    </source>
</evidence>
<dbReference type="PANTHER" id="PTHR46300">
    <property type="entry name" value="P450, PUTATIVE (EUROFUNG)-RELATED-RELATED"/>
    <property type="match status" value="1"/>
</dbReference>
<evidence type="ECO:0000256" key="2">
    <source>
        <dbReference type="ARBA" id="ARBA00022723"/>
    </source>
</evidence>
<dbReference type="STRING" id="1220924.W2RQL5"/>
<dbReference type="InterPro" id="IPR036396">
    <property type="entry name" value="Cyt_P450_sf"/>
</dbReference>
<keyword evidence="2 5" id="KW-0479">Metal-binding</keyword>
<dbReference type="SUPFAM" id="SSF48264">
    <property type="entry name" value="Cytochrome P450"/>
    <property type="match status" value="1"/>
</dbReference>
<comment type="similarity">
    <text evidence="1 6">Belongs to the cytochrome P450 family.</text>
</comment>
<keyword evidence="4 5" id="KW-0408">Iron</keyword>
<name>W2RQL5_CYPE1</name>
<dbReference type="Pfam" id="PF00067">
    <property type="entry name" value="p450"/>
    <property type="match status" value="1"/>
</dbReference>
<dbReference type="RefSeq" id="XP_008720167.1">
    <property type="nucleotide sequence ID" value="XM_008721945.1"/>
</dbReference>
<evidence type="ECO:0000313" key="7">
    <source>
        <dbReference type="EMBL" id="ETN37998.1"/>
    </source>
</evidence>
<feature type="binding site" description="axial binding residue" evidence="5">
    <location>
        <position position="488"/>
    </location>
    <ligand>
        <name>heme</name>
        <dbReference type="ChEBI" id="CHEBI:30413"/>
    </ligand>
    <ligandPart>
        <name>Fe</name>
        <dbReference type="ChEBI" id="CHEBI:18248"/>
    </ligandPart>
</feature>
<dbReference type="Proteomes" id="UP000030752">
    <property type="component" value="Unassembled WGS sequence"/>
</dbReference>
<evidence type="ECO:0000256" key="6">
    <source>
        <dbReference type="RuleBase" id="RU000461"/>
    </source>
</evidence>
<dbReference type="GeneID" id="19974960"/>
<dbReference type="GO" id="GO:0020037">
    <property type="term" value="F:heme binding"/>
    <property type="evidence" value="ECO:0007669"/>
    <property type="project" value="InterPro"/>
</dbReference>
<dbReference type="CDD" id="cd11065">
    <property type="entry name" value="CYP64-like"/>
    <property type="match status" value="1"/>
</dbReference>
<keyword evidence="8" id="KW-1185">Reference proteome</keyword>
<dbReference type="InterPro" id="IPR002401">
    <property type="entry name" value="Cyt_P450_E_grp-I"/>
</dbReference>
<evidence type="ECO:0000313" key="8">
    <source>
        <dbReference type="Proteomes" id="UP000030752"/>
    </source>
</evidence>
<dbReference type="eggNOG" id="KOG0156">
    <property type="taxonomic scope" value="Eukaryota"/>
</dbReference>
<dbReference type="InParanoid" id="W2RQL5"/>
<keyword evidence="6" id="KW-0503">Monooxygenase</keyword>
<reference evidence="7 8" key="1">
    <citation type="submission" date="2013-03" db="EMBL/GenBank/DDBJ databases">
        <title>The Genome Sequence of Phialophora europaea CBS 101466.</title>
        <authorList>
            <consortium name="The Broad Institute Genomics Platform"/>
            <person name="Cuomo C."/>
            <person name="de Hoog S."/>
            <person name="Gorbushina A."/>
            <person name="Walker B."/>
            <person name="Young S.K."/>
            <person name="Zeng Q."/>
            <person name="Gargeya S."/>
            <person name="Fitzgerald M."/>
            <person name="Haas B."/>
            <person name="Abouelleil A."/>
            <person name="Allen A.W."/>
            <person name="Alvarado L."/>
            <person name="Arachchi H.M."/>
            <person name="Berlin A.M."/>
            <person name="Chapman S.B."/>
            <person name="Gainer-Dewar J."/>
            <person name="Goldberg J."/>
            <person name="Griggs A."/>
            <person name="Gujja S."/>
            <person name="Hansen M."/>
            <person name="Howarth C."/>
            <person name="Imamovic A."/>
            <person name="Ireland A."/>
            <person name="Larimer J."/>
            <person name="McCowan C."/>
            <person name="Murphy C."/>
            <person name="Pearson M."/>
            <person name="Poon T.W."/>
            <person name="Priest M."/>
            <person name="Roberts A."/>
            <person name="Saif S."/>
            <person name="Shea T."/>
            <person name="Sisk P."/>
            <person name="Sykes S."/>
            <person name="Wortman J."/>
            <person name="Nusbaum C."/>
            <person name="Birren B."/>
        </authorList>
    </citation>
    <scope>NUCLEOTIDE SEQUENCE [LARGE SCALE GENOMIC DNA]</scope>
    <source>
        <strain evidence="7 8">CBS 101466</strain>
    </source>
</reference>
<evidence type="ECO:0000256" key="4">
    <source>
        <dbReference type="ARBA" id="ARBA00023004"/>
    </source>
</evidence>
<proteinExistence type="inferred from homology"/>
<dbReference type="PROSITE" id="PS00086">
    <property type="entry name" value="CYTOCHROME_P450"/>
    <property type="match status" value="1"/>
</dbReference>